<dbReference type="AlphaFoldDB" id="A0A2H1WI90"/>
<reference evidence="1" key="1">
    <citation type="submission" date="2016-07" db="EMBL/GenBank/DDBJ databases">
        <authorList>
            <person name="Bretaudeau A."/>
        </authorList>
    </citation>
    <scope>NUCLEOTIDE SEQUENCE</scope>
    <source>
        <strain evidence="1">Rice</strain>
        <tissue evidence="1">Whole body</tissue>
    </source>
</reference>
<evidence type="ECO:0000313" key="1">
    <source>
        <dbReference type="EMBL" id="SOQ52790.1"/>
    </source>
</evidence>
<accession>A0A2H1WI90</accession>
<sequence>MCFCDKKKLWNYNPVFEQTDHLMVNAETLDKKTVEGMLLKMLWTKVYRGHDAETKEHIIRHLKKMGDFDQLVMLLTKVKKKKVERVITLLAEIMQIYME</sequence>
<name>A0A2H1WI90_SPOFR</name>
<gene>
    <name evidence="1" type="ORF">SFRICE_027090</name>
</gene>
<protein>
    <submittedName>
        <fullName evidence="1">SFRICE_027090</fullName>
    </submittedName>
</protein>
<dbReference type="OrthoDB" id="7400720at2759"/>
<organism evidence="1">
    <name type="scientific">Spodoptera frugiperda</name>
    <name type="common">Fall armyworm</name>
    <dbReference type="NCBI Taxonomy" id="7108"/>
    <lineage>
        <taxon>Eukaryota</taxon>
        <taxon>Metazoa</taxon>
        <taxon>Ecdysozoa</taxon>
        <taxon>Arthropoda</taxon>
        <taxon>Hexapoda</taxon>
        <taxon>Insecta</taxon>
        <taxon>Pterygota</taxon>
        <taxon>Neoptera</taxon>
        <taxon>Endopterygota</taxon>
        <taxon>Lepidoptera</taxon>
        <taxon>Glossata</taxon>
        <taxon>Ditrysia</taxon>
        <taxon>Noctuoidea</taxon>
        <taxon>Noctuidae</taxon>
        <taxon>Amphipyrinae</taxon>
        <taxon>Spodoptera</taxon>
    </lineage>
</organism>
<proteinExistence type="predicted"/>
<dbReference type="EMBL" id="ODYU01008838">
    <property type="protein sequence ID" value="SOQ52790.1"/>
    <property type="molecule type" value="Genomic_DNA"/>
</dbReference>